<dbReference type="GO" id="GO:0016705">
    <property type="term" value="F:oxidoreductase activity, acting on paired donors, with incorporation or reduction of molecular oxygen"/>
    <property type="evidence" value="ECO:0007669"/>
    <property type="project" value="InterPro"/>
</dbReference>
<evidence type="ECO:0000256" key="11">
    <source>
        <dbReference type="PIRSR" id="PIRSR602401-1"/>
    </source>
</evidence>
<dbReference type="GO" id="GO:0016020">
    <property type="term" value="C:membrane"/>
    <property type="evidence" value="ECO:0007669"/>
    <property type="project" value="UniProtKB-SubCell"/>
</dbReference>
<dbReference type="PRINTS" id="PR00463">
    <property type="entry name" value="EP450I"/>
</dbReference>
<dbReference type="EMBL" id="LC209202">
    <property type="protein sequence ID" value="BAX04010.1"/>
    <property type="molecule type" value="mRNA"/>
</dbReference>
<keyword evidence="9 12" id="KW-0503">Monooxygenase</keyword>
<dbReference type="PANTHER" id="PTHR24282:SF254">
    <property type="entry name" value="CYTOCHROME P450 CYP72A219-LIKE"/>
    <property type="match status" value="1"/>
</dbReference>
<accession>A0A1V1FHR7</accession>
<dbReference type="GO" id="GO:0004497">
    <property type="term" value="F:monooxygenase activity"/>
    <property type="evidence" value="ECO:0007669"/>
    <property type="project" value="UniProtKB-KW"/>
</dbReference>
<evidence type="ECO:0000256" key="10">
    <source>
        <dbReference type="ARBA" id="ARBA00023136"/>
    </source>
</evidence>
<evidence type="ECO:0000256" key="3">
    <source>
        <dbReference type="ARBA" id="ARBA00022617"/>
    </source>
</evidence>
<dbReference type="Pfam" id="PF00067">
    <property type="entry name" value="p450"/>
    <property type="match status" value="1"/>
</dbReference>
<evidence type="ECO:0000256" key="7">
    <source>
        <dbReference type="ARBA" id="ARBA00023002"/>
    </source>
</evidence>
<evidence type="ECO:0000256" key="8">
    <source>
        <dbReference type="ARBA" id="ARBA00023004"/>
    </source>
</evidence>
<feature type="transmembrane region" description="Helical" evidence="13">
    <location>
        <begin position="6"/>
        <end position="29"/>
    </location>
</feature>
<keyword evidence="4 13" id="KW-0812">Transmembrane</keyword>
<dbReference type="FunFam" id="1.10.630.10:FF:000029">
    <property type="entry name" value="Cytochrome P450 734A1"/>
    <property type="match status" value="1"/>
</dbReference>
<dbReference type="InterPro" id="IPR036396">
    <property type="entry name" value="Cyt_P450_sf"/>
</dbReference>
<dbReference type="PRINTS" id="PR00385">
    <property type="entry name" value="P450"/>
</dbReference>
<evidence type="ECO:0000256" key="9">
    <source>
        <dbReference type="ARBA" id="ARBA00023033"/>
    </source>
</evidence>
<evidence type="ECO:0000256" key="13">
    <source>
        <dbReference type="SAM" id="Phobius"/>
    </source>
</evidence>
<evidence type="ECO:0000256" key="1">
    <source>
        <dbReference type="ARBA" id="ARBA00004370"/>
    </source>
</evidence>
<evidence type="ECO:0000256" key="4">
    <source>
        <dbReference type="ARBA" id="ARBA00022692"/>
    </source>
</evidence>
<keyword evidence="6 13" id="KW-1133">Transmembrane helix</keyword>
<evidence type="ECO:0000256" key="5">
    <source>
        <dbReference type="ARBA" id="ARBA00022723"/>
    </source>
</evidence>
<dbReference type="GO" id="GO:0005506">
    <property type="term" value="F:iron ion binding"/>
    <property type="evidence" value="ECO:0007669"/>
    <property type="project" value="InterPro"/>
</dbReference>
<evidence type="ECO:0000256" key="6">
    <source>
        <dbReference type="ARBA" id="ARBA00022989"/>
    </source>
</evidence>
<comment type="cofactor">
    <cofactor evidence="11">
        <name>heme</name>
        <dbReference type="ChEBI" id="CHEBI:30413"/>
    </cofactor>
</comment>
<proteinExistence type="evidence at transcript level"/>
<feature type="binding site" description="axial binding residue" evidence="11">
    <location>
        <position position="469"/>
    </location>
    <ligand>
        <name>heme</name>
        <dbReference type="ChEBI" id="CHEBI:30413"/>
    </ligand>
    <ligandPart>
        <name>Fe</name>
        <dbReference type="ChEBI" id="CHEBI:18248"/>
    </ligandPart>
</feature>
<dbReference type="AlphaFoldDB" id="A0A1V1FHR7"/>
<keyword evidence="8 11" id="KW-0408">Iron</keyword>
<dbReference type="GO" id="GO:0020037">
    <property type="term" value="F:heme binding"/>
    <property type="evidence" value="ECO:0007669"/>
    <property type="project" value="InterPro"/>
</dbReference>
<evidence type="ECO:0000313" key="14">
    <source>
        <dbReference type="EMBL" id="BAX04010.1"/>
    </source>
</evidence>
<keyword evidence="5 11" id="KW-0479">Metal-binding</keyword>
<evidence type="ECO:0000256" key="2">
    <source>
        <dbReference type="ARBA" id="ARBA00010617"/>
    </source>
</evidence>
<name>A0A1V1FHR7_PLAGD</name>
<dbReference type="CDD" id="cd20642">
    <property type="entry name" value="CYP72"/>
    <property type="match status" value="1"/>
</dbReference>
<keyword evidence="10 13" id="KW-0472">Membrane</keyword>
<evidence type="ECO:0000256" key="12">
    <source>
        <dbReference type="RuleBase" id="RU000461"/>
    </source>
</evidence>
<sequence length="521" mass="59121">MAASCYVVFAVVVVAVAAAAVVILGWRVLNWVWLRPRKLENQLRRQGFKGNAYKLLFGDLKELAAMVREAKSKPISLSDNVVPRVLPLFHRLLTTHGQNYFTWLGPRPVVNIMDPELIKEILSKYNQFQKPKGVNPLSKLLVGGVIAQDGENWVKHRKIINPAFHIEKLKHMLPAFYLSCTEMIKKWVEMVAEEGSCELNVWPDLQTLSADVISRTAFGSSYEEGRRIFELLKEQAELVMEASRSIYIPGSRFLPTKRNKRMKEIAKVVRASIKSIIDKRLKAMKAGETSNDDLLGILLESNHQEIQQHGNKNFGLSIEEVIEECKLFYFAGQETTSNLLVWTMVLLSQHQLWQEQAREEVFQVFANKKPDHDGLNRLKIISMILNEVLRLYPPAVLLRRLILEEMKVGDSTLPAGVFIQVPIMMVHRDCELWGDDSNEFKPERFSEGVSKVTKGQASFLPFGGGPRICIGQNFAMLEAKMAVAMILQQFSFALSTSYSHAPHTVITLQPQYGAHLILQKL</sequence>
<dbReference type="SUPFAM" id="SSF48264">
    <property type="entry name" value="Cytochrome P450"/>
    <property type="match status" value="1"/>
</dbReference>
<keyword evidence="7 12" id="KW-0560">Oxidoreductase</keyword>
<dbReference type="InterPro" id="IPR002401">
    <property type="entry name" value="Cyt_P450_E_grp-I"/>
</dbReference>
<dbReference type="PROSITE" id="PS00086">
    <property type="entry name" value="CYTOCHROME_P450"/>
    <property type="match status" value="1"/>
</dbReference>
<keyword evidence="3 11" id="KW-0349">Heme</keyword>
<comment type="subcellular location">
    <subcellularLocation>
        <location evidence="1">Membrane</location>
    </subcellularLocation>
</comment>
<gene>
    <name evidence="14" type="primary">CYP72A554</name>
</gene>
<dbReference type="InterPro" id="IPR001128">
    <property type="entry name" value="Cyt_P450"/>
</dbReference>
<organism evidence="14">
    <name type="scientific">Platycodon grandiflorus</name>
    <name type="common">Balloon flower</name>
    <name type="synonym">Campanula grandiflora</name>
    <dbReference type="NCBI Taxonomy" id="94286"/>
    <lineage>
        <taxon>Eukaryota</taxon>
        <taxon>Viridiplantae</taxon>
        <taxon>Streptophyta</taxon>
        <taxon>Embryophyta</taxon>
        <taxon>Tracheophyta</taxon>
        <taxon>Spermatophyta</taxon>
        <taxon>Magnoliopsida</taxon>
        <taxon>eudicotyledons</taxon>
        <taxon>Gunneridae</taxon>
        <taxon>Pentapetalae</taxon>
        <taxon>asterids</taxon>
        <taxon>campanulids</taxon>
        <taxon>Asterales</taxon>
        <taxon>Campanulaceae</taxon>
        <taxon>Platycodon</taxon>
    </lineage>
</organism>
<dbReference type="InterPro" id="IPR017972">
    <property type="entry name" value="Cyt_P450_CS"/>
</dbReference>
<dbReference type="InterPro" id="IPR050665">
    <property type="entry name" value="Cytochrome_P450_Monooxygen"/>
</dbReference>
<dbReference type="PANTHER" id="PTHR24282">
    <property type="entry name" value="CYTOCHROME P450 FAMILY MEMBER"/>
    <property type="match status" value="1"/>
</dbReference>
<comment type="similarity">
    <text evidence="2 12">Belongs to the cytochrome P450 family.</text>
</comment>
<reference evidence="14" key="1">
    <citation type="journal article" date="2017" name="Plant Cell Physiol.">
        <title>Cytochrome P450 monooxygenase CYP716A141 is a unique beta-amyrin C-16beta oxidase involved in triterpenoid saponin biosynthesis in Platycodon grandiflorus.</title>
        <authorList>
            <person name="Tamura K."/>
            <person name="Teranishi Y."/>
            <person name="Ueda S."/>
            <person name="Suzuki H."/>
            <person name="Kawano N."/>
            <person name="Yoshimatsu K."/>
            <person name="Saito K."/>
            <person name="Kawahara N."/>
            <person name="Muranaka T."/>
            <person name="Seki H."/>
        </authorList>
    </citation>
    <scope>NUCLEOTIDE SEQUENCE</scope>
</reference>
<protein>
    <submittedName>
        <fullName evidence="14">Cytochrome P450 72A554</fullName>
    </submittedName>
</protein>
<dbReference type="Gene3D" id="1.10.630.10">
    <property type="entry name" value="Cytochrome P450"/>
    <property type="match status" value="1"/>
</dbReference>